<protein>
    <submittedName>
        <fullName evidence="2">Putative secreted protein</fullName>
    </submittedName>
</protein>
<sequence>MKMRARHHNYGAWNVLLTCLFSVLFHPCVESRPEVATNDVTKAGMSCCRMSRSWRSGVGVPAESTSQCERGRRCGVPTASRRSLRGPSSWRATCSTTGIWPIHHCCFTARVAAGDTSKTSSSRS</sequence>
<reference evidence="2" key="1">
    <citation type="journal article" date="2018" name="PLoS Negl. Trop. Dis.">
        <title>Sialome diversity of ticks revealed by RNAseq of single tick salivary glands.</title>
        <authorList>
            <person name="Perner J."/>
            <person name="Kropackova S."/>
            <person name="Kopacek P."/>
            <person name="Ribeiro J.M."/>
        </authorList>
    </citation>
    <scope>NUCLEOTIDE SEQUENCE</scope>
    <source>
        <strain evidence="2">Siblings of single egg batch collected in Ceske Budejovice</strain>
        <tissue evidence="2">Salivary glands</tissue>
    </source>
</reference>
<evidence type="ECO:0000313" key="2">
    <source>
        <dbReference type="EMBL" id="JAR88994.1"/>
    </source>
</evidence>
<evidence type="ECO:0000256" key="1">
    <source>
        <dbReference type="SAM" id="SignalP"/>
    </source>
</evidence>
<name>A0A147BE12_IXORI</name>
<dbReference type="AlphaFoldDB" id="A0A147BE12"/>
<keyword evidence="1" id="KW-0732">Signal</keyword>
<organism evidence="2">
    <name type="scientific">Ixodes ricinus</name>
    <name type="common">Common tick</name>
    <name type="synonym">Acarus ricinus</name>
    <dbReference type="NCBI Taxonomy" id="34613"/>
    <lineage>
        <taxon>Eukaryota</taxon>
        <taxon>Metazoa</taxon>
        <taxon>Ecdysozoa</taxon>
        <taxon>Arthropoda</taxon>
        <taxon>Chelicerata</taxon>
        <taxon>Arachnida</taxon>
        <taxon>Acari</taxon>
        <taxon>Parasitiformes</taxon>
        <taxon>Ixodida</taxon>
        <taxon>Ixodoidea</taxon>
        <taxon>Ixodidae</taxon>
        <taxon>Ixodinae</taxon>
        <taxon>Ixodes</taxon>
    </lineage>
</organism>
<accession>A0A147BE12</accession>
<proteinExistence type="predicted"/>
<feature type="chain" id="PRO_5007542059" evidence="1">
    <location>
        <begin position="32"/>
        <end position="124"/>
    </location>
</feature>
<feature type="signal peptide" evidence="1">
    <location>
        <begin position="1"/>
        <end position="31"/>
    </location>
</feature>
<dbReference type="EMBL" id="GEGO01006410">
    <property type="protein sequence ID" value="JAR88994.1"/>
    <property type="molecule type" value="Transcribed_RNA"/>
</dbReference>